<evidence type="ECO:0000313" key="10">
    <source>
        <dbReference type="Proteomes" id="UP000821866"/>
    </source>
</evidence>
<dbReference type="Pfam" id="PF08447">
    <property type="entry name" value="PAS_3"/>
    <property type="match status" value="1"/>
</dbReference>
<dbReference type="InterPro" id="IPR000014">
    <property type="entry name" value="PAS"/>
</dbReference>
<evidence type="ECO:0000256" key="7">
    <source>
        <dbReference type="SAM" id="MobiDB-lite"/>
    </source>
</evidence>
<sequence>MCGSAAEFAEEDMKRPGLRAKYEQALNGFLLILTCDGEVFYASHTVETYLGFHQSDICHQSVYELVHSEDREELQRFLLWNSQLPSDRSAISLQEALLPENAQYLDRNFTVRFRCLLDNTSGFLRLDIQGKIRVLQGQNHKTEEPPLALFAVCTPFGPPSLLEMPQKESMGKHLLGYADSDFMSQGGYDLVHFDDLAYVASAHQELLKTGASGLIAYRLATKDGKWQWLQTSARLVYKNSKPDFILCTHRPLMEEEGRDLLGKRTMDFKVTYLDAGLTTSSSCSSTSSERNSASSIGGGGGASSGNNCNANSTGDAGGALMSENDFILRCQRNRRYKSQIRDLLSRGKRSKGSSSSKNPTPPPPPTTYSIEDYGNMYATAAPYAAAAAAAAAASDSGLPPGYGVAAQNLFLDNSRFLAPENFLHYRHLSGYYAPEYPQYGNGFLDPATRQGFDALPIRLVSLKDQSL</sequence>
<dbReference type="GO" id="GO:0000976">
    <property type="term" value="F:transcription cis-regulatory region binding"/>
    <property type="evidence" value="ECO:0007669"/>
    <property type="project" value="TreeGrafter"/>
</dbReference>
<reference evidence="9" key="1">
    <citation type="journal article" date="2020" name="Cell">
        <title>Large-Scale Comparative Analyses of Tick Genomes Elucidate Their Genetic Diversity and Vector Capacities.</title>
        <authorList>
            <consortium name="Tick Genome and Microbiome Consortium (TIGMIC)"/>
            <person name="Jia N."/>
            <person name="Wang J."/>
            <person name="Shi W."/>
            <person name="Du L."/>
            <person name="Sun Y."/>
            <person name="Zhan W."/>
            <person name="Jiang J.F."/>
            <person name="Wang Q."/>
            <person name="Zhang B."/>
            <person name="Ji P."/>
            <person name="Bell-Sakyi L."/>
            <person name="Cui X.M."/>
            <person name="Yuan T.T."/>
            <person name="Jiang B.G."/>
            <person name="Yang W.F."/>
            <person name="Lam T.T."/>
            <person name="Chang Q.C."/>
            <person name="Ding S.J."/>
            <person name="Wang X.J."/>
            <person name="Zhu J.G."/>
            <person name="Ruan X.D."/>
            <person name="Zhao L."/>
            <person name="Wei J.T."/>
            <person name="Ye R.Z."/>
            <person name="Que T.C."/>
            <person name="Du C.H."/>
            <person name="Zhou Y.H."/>
            <person name="Cheng J.X."/>
            <person name="Dai P.F."/>
            <person name="Guo W.B."/>
            <person name="Han X.H."/>
            <person name="Huang E.J."/>
            <person name="Li L.F."/>
            <person name="Wei W."/>
            <person name="Gao Y.C."/>
            <person name="Liu J.Z."/>
            <person name="Shao H.Z."/>
            <person name="Wang X."/>
            <person name="Wang C.C."/>
            <person name="Yang T.C."/>
            <person name="Huo Q.B."/>
            <person name="Li W."/>
            <person name="Chen H.Y."/>
            <person name="Chen S.E."/>
            <person name="Zhou L.G."/>
            <person name="Ni X.B."/>
            <person name="Tian J.H."/>
            <person name="Sheng Y."/>
            <person name="Liu T."/>
            <person name="Pan Y.S."/>
            <person name="Xia L.Y."/>
            <person name="Li J."/>
            <person name="Zhao F."/>
            <person name="Cao W.C."/>
        </authorList>
    </citation>
    <scope>NUCLEOTIDE SEQUENCE</scope>
    <source>
        <strain evidence="9">Rmic-2018</strain>
    </source>
</reference>
<dbReference type="InterPro" id="IPR013767">
    <property type="entry name" value="PAS_fold"/>
</dbReference>
<dbReference type="InterPro" id="IPR035965">
    <property type="entry name" value="PAS-like_dom_sf"/>
</dbReference>
<keyword evidence="5" id="KW-0804">Transcription</keyword>
<dbReference type="EMBL" id="JABSTU010000009">
    <property type="protein sequence ID" value="KAH8020948.1"/>
    <property type="molecule type" value="Genomic_DNA"/>
</dbReference>
<dbReference type="VEuPathDB" id="VectorBase:LOC119173850"/>
<evidence type="ECO:0000256" key="2">
    <source>
        <dbReference type="ARBA" id="ARBA00023015"/>
    </source>
</evidence>
<feature type="region of interest" description="Disordered" evidence="7">
    <location>
        <begin position="278"/>
        <end position="304"/>
    </location>
</feature>
<comment type="caution">
    <text evidence="9">The sequence shown here is derived from an EMBL/GenBank/DDBJ whole genome shotgun (WGS) entry which is preliminary data.</text>
</comment>
<evidence type="ECO:0000313" key="9">
    <source>
        <dbReference type="EMBL" id="KAH8020948.1"/>
    </source>
</evidence>
<feature type="domain" description="PAS" evidence="8">
    <location>
        <begin position="14"/>
        <end position="78"/>
    </location>
</feature>
<organism evidence="9 10">
    <name type="scientific">Rhipicephalus microplus</name>
    <name type="common">Cattle tick</name>
    <name type="synonym">Boophilus microplus</name>
    <dbReference type="NCBI Taxonomy" id="6941"/>
    <lineage>
        <taxon>Eukaryota</taxon>
        <taxon>Metazoa</taxon>
        <taxon>Ecdysozoa</taxon>
        <taxon>Arthropoda</taxon>
        <taxon>Chelicerata</taxon>
        <taxon>Arachnida</taxon>
        <taxon>Acari</taxon>
        <taxon>Parasitiformes</taxon>
        <taxon>Ixodida</taxon>
        <taxon>Ixodoidea</taxon>
        <taxon>Ixodidae</taxon>
        <taxon>Rhipicephalinae</taxon>
        <taxon>Rhipicephalus</taxon>
        <taxon>Boophilus</taxon>
    </lineage>
</organism>
<keyword evidence="4" id="KW-0010">Activator</keyword>
<name>A0A9J6DFM2_RHIMP</name>
<keyword evidence="3" id="KW-0238">DNA-binding</keyword>
<keyword evidence="6" id="KW-0539">Nucleus</keyword>
<dbReference type="InterPro" id="IPR039091">
    <property type="entry name" value="AHR/AHRR"/>
</dbReference>
<dbReference type="SMART" id="SM00091">
    <property type="entry name" value="PAS"/>
    <property type="match status" value="1"/>
</dbReference>
<reference evidence="9" key="2">
    <citation type="submission" date="2021-09" db="EMBL/GenBank/DDBJ databases">
        <authorList>
            <person name="Jia N."/>
            <person name="Wang J."/>
            <person name="Shi W."/>
            <person name="Du L."/>
            <person name="Sun Y."/>
            <person name="Zhan W."/>
            <person name="Jiang J."/>
            <person name="Wang Q."/>
            <person name="Zhang B."/>
            <person name="Ji P."/>
            <person name="Sakyi L.B."/>
            <person name="Cui X."/>
            <person name="Yuan T."/>
            <person name="Jiang B."/>
            <person name="Yang W."/>
            <person name="Lam T.T.-Y."/>
            <person name="Chang Q."/>
            <person name="Ding S."/>
            <person name="Wang X."/>
            <person name="Zhu J."/>
            <person name="Ruan X."/>
            <person name="Zhao L."/>
            <person name="Wei J."/>
            <person name="Que T."/>
            <person name="Du C."/>
            <person name="Cheng J."/>
            <person name="Dai P."/>
            <person name="Han X."/>
            <person name="Huang E."/>
            <person name="Gao Y."/>
            <person name="Liu J."/>
            <person name="Shao H."/>
            <person name="Ye R."/>
            <person name="Li L."/>
            <person name="Wei W."/>
            <person name="Wang X."/>
            <person name="Wang C."/>
            <person name="Huo Q."/>
            <person name="Li W."/>
            <person name="Guo W."/>
            <person name="Chen H."/>
            <person name="Chen S."/>
            <person name="Zhou L."/>
            <person name="Zhou L."/>
            <person name="Ni X."/>
            <person name="Tian J."/>
            <person name="Zhou Y."/>
            <person name="Sheng Y."/>
            <person name="Liu T."/>
            <person name="Pan Y."/>
            <person name="Xia L."/>
            <person name="Li J."/>
            <person name="Zhao F."/>
            <person name="Cao W."/>
        </authorList>
    </citation>
    <scope>NUCLEOTIDE SEQUENCE</scope>
    <source>
        <strain evidence="9">Rmic-2018</strain>
        <tissue evidence="9">Larvae</tissue>
    </source>
</reference>
<dbReference type="Proteomes" id="UP000821866">
    <property type="component" value="Chromosome 7"/>
</dbReference>
<feature type="region of interest" description="Disordered" evidence="7">
    <location>
        <begin position="344"/>
        <end position="368"/>
    </location>
</feature>
<keyword evidence="2" id="KW-0805">Transcription regulation</keyword>
<dbReference type="GO" id="GO:0034751">
    <property type="term" value="C:aryl hydrocarbon receptor complex"/>
    <property type="evidence" value="ECO:0007669"/>
    <property type="project" value="TreeGrafter"/>
</dbReference>
<evidence type="ECO:0000256" key="1">
    <source>
        <dbReference type="ARBA" id="ARBA00004123"/>
    </source>
</evidence>
<comment type="subcellular location">
    <subcellularLocation>
        <location evidence="1">Nucleus</location>
    </subcellularLocation>
</comment>
<dbReference type="GO" id="GO:0006805">
    <property type="term" value="P:xenobiotic metabolic process"/>
    <property type="evidence" value="ECO:0007669"/>
    <property type="project" value="InterPro"/>
</dbReference>
<dbReference type="Pfam" id="PF00989">
    <property type="entry name" value="PAS"/>
    <property type="match status" value="1"/>
</dbReference>
<dbReference type="PANTHER" id="PTHR10649">
    <property type="entry name" value="ARYL HYDROCARBON RECEPTOR"/>
    <property type="match status" value="1"/>
</dbReference>
<dbReference type="InterPro" id="IPR013655">
    <property type="entry name" value="PAS_fold_3"/>
</dbReference>
<dbReference type="InterPro" id="IPR001610">
    <property type="entry name" value="PAC"/>
</dbReference>
<evidence type="ECO:0000256" key="4">
    <source>
        <dbReference type="ARBA" id="ARBA00023159"/>
    </source>
</evidence>
<dbReference type="SUPFAM" id="SSF55785">
    <property type="entry name" value="PYP-like sensor domain (PAS domain)"/>
    <property type="match status" value="2"/>
</dbReference>
<proteinExistence type="predicted"/>
<dbReference type="GO" id="GO:0005634">
    <property type="term" value="C:nucleus"/>
    <property type="evidence" value="ECO:0007669"/>
    <property type="project" value="UniProtKB-SubCell"/>
</dbReference>
<feature type="compositionally biased region" description="Low complexity" evidence="7">
    <location>
        <begin position="278"/>
        <end position="295"/>
    </location>
</feature>
<evidence type="ECO:0000256" key="3">
    <source>
        <dbReference type="ARBA" id="ARBA00023125"/>
    </source>
</evidence>
<accession>A0A9J6DFM2</accession>
<dbReference type="GO" id="GO:0004879">
    <property type="term" value="F:nuclear receptor activity"/>
    <property type="evidence" value="ECO:0007669"/>
    <property type="project" value="TreeGrafter"/>
</dbReference>
<protein>
    <recommendedName>
        <fullName evidence="8">PAS domain-containing protein</fullName>
    </recommendedName>
</protein>
<evidence type="ECO:0000256" key="6">
    <source>
        <dbReference type="ARBA" id="ARBA00023242"/>
    </source>
</evidence>
<dbReference type="CDD" id="cd00130">
    <property type="entry name" value="PAS"/>
    <property type="match status" value="2"/>
</dbReference>
<dbReference type="SMART" id="SM00086">
    <property type="entry name" value="PAC"/>
    <property type="match status" value="1"/>
</dbReference>
<evidence type="ECO:0000259" key="8">
    <source>
        <dbReference type="PROSITE" id="PS50112"/>
    </source>
</evidence>
<keyword evidence="10" id="KW-1185">Reference proteome</keyword>
<gene>
    <name evidence="9" type="ORF">HPB51_010338</name>
</gene>
<dbReference type="PROSITE" id="PS50112">
    <property type="entry name" value="PAS"/>
    <property type="match status" value="1"/>
</dbReference>
<evidence type="ECO:0000256" key="5">
    <source>
        <dbReference type="ARBA" id="ARBA00023163"/>
    </source>
</evidence>
<dbReference type="AlphaFoldDB" id="A0A9J6DFM2"/>
<dbReference type="PANTHER" id="PTHR10649:SF12">
    <property type="entry name" value="SPINELESS, ISOFORM C"/>
    <property type="match status" value="1"/>
</dbReference>
<dbReference type="Gene3D" id="3.30.450.20">
    <property type="entry name" value="PAS domain"/>
    <property type="match status" value="2"/>
</dbReference>
<dbReference type="FunFam" id="3.30.450.20:FF:000074">
    <property type="entry name" value="Aryl hydrocarbon receptor"/>
    <property type="match status" value="1"/>
</dbReference>